<dbReference type="EMBL" id="SRZA01000029">
    <property type="protein sequence ID" value="TGY02525.1"/>
    <property type="molecule type" value="Genomic_DNA"/>
</dbReference>
<sequence>MGRFNKLSDEELALYLDCILSGECTLQEAGTMDVDTFELLNVSRKALNGSPVAEVIQLPSWDTASETVRPMYEPLAMAGFLGEGNVDENGEEDTDEEE</sequence>
<evidence type="ECO:0000256" key="1">
    <source>
        <dbReference type="SAM" id="MobiDB-lite"/>
    </source>
</evidence>
<comment type="caution">
    <text evidence="2">The sequence shown here is derived from an EMBL/GenBank/DDBJ whole genome shotgun (WGS) entry which is preliminary data.</text>
</comment>
<feature type="compositionally biased region" description="Acidic residues" evidence="1">
    <location>
        <begin position="85"/>
        <end position="98"/>
    </location>
</feature>
<gene>
    <name evidence="2" type="ORF">E5356_10500</name>
</gene>
<feature type="region of interest" description="Disordered" evidence="1">
    <location>
        <begin position="79"/>
        <end position="98"/>
    </location>
</feature>
<proteinExistence type="predicted"/>
<evidence type="ECO:0000313" key="2">
    <source>
        <dbReference type="EMBL" id="TGY02525.1"/>
    </source>
</evidence>
<keyword evidence="3" id="KW-1185">Reference proteome</keyword>
<dbReference type="GeneID" id="93047694"/>
<reference evidence="2 3" key="1">
    <citation type="submission" date="2019-04" db="EMBL/GenBank/DDBJ databases">
        <title>Microbes associate with the intestines of laboratory mice.</title>
        <authorList>
            <person name="Navarre W."/>
            <person name="Wong E."/>
            <person name="Huang K."/>
            <person name="Tropini C."/>
            <person name="Ng K."/>
            <person name="Yu B."/>
        </authorList>
    </citation>
    <scope>NUCLEOTIDE SEQUENCE [LARGE SCALE GENOMIC DNA]</scope>
    <source>
        <strain evidence="2 3">NM70_E10</strain>
    </source>
</reference>
<accession>A0A4S2ANH5</accession>
<dbReference type="AlphaFoldDB" id="A0A4S2ANH5"/>
<evidence type="ECO:0000313" key="3">
    <source>
        <dbReference type="Proteomes" id="UP000305751"/>
    </source>
</evidence>
<organism evidence="2 3">
    <name type="scientific">Bacteroides acidifaciens</name>
    <dbReference type="NCBI Taxonomy" id="85831"/>
    <lineage>
        <taxon>Bacteria</taxon>
        <taxon>Pseudomonadati</taxon>
        <taxon>Bacteroidota</taxon>
        <taxon>Bacteroidia</taxon>
        <taxon>Bacteroidales</taxon>
        <taxon>Bacteroidaceae</taxon>
        <taxon>Bacteroides</taxon>
    </lineage>
</organism>
<dbReference type="Proteomes" id="UP000305751">
    <property type="component" value="Unassembled WGS sequence"/>
</dbReference>
<name>A0A4S2ANH5_9BACE</name>
<protein>
    <submittedName>
        <fullName evidence="2">Uncharacterized protein</fullName>
    </submittedName>
</protein>
<dbReference type="RefSeq" id="WP_024987090.1">
    <property type="nucleotide sequence ID" value="NZ_CAJTBC010000022.1"/>
</dbReference>